<name>A0A518DIM4_9BACT</name>
<feature type="compositionally biased region" description="Pro residues" evidence="1">
    <location>
        <begin position="192"/>
        <end position="203"/>
    </location>
</feature>
<evidence type="ECO:0000256" key="1">
    <source>
        <dbReference type="SAM" id="MobiDB-lite"/>
    </source>
</evidence>
<dbReference type="Proteomes" id="UP000317429">
    <property type="component" value="Chromosome"/>
</dbReference>
<protein>
    <submittedName>
        <fullName evidence="2">Uncharacterized protein</fullName>
    </submittedName>
</protein>
<proteinExistence type="predicted"/>
<reference evidence="2 3" key="1">
    <citation type="submission" date="2019-02" db="EMBL/GenBank/DDBJ databases">
        <title>Deep-cultivation of Planctomycetes and their phenomic and genomic characterization uncovers novel biology.</title>
        <authorList>
            <person name="Wiegand S."/>
            <person name="Jogler M."/>
            <person name="Boedeker C."/>
            <person name="Pinto D."/>
            <person name="Vollmers J."/>
            <person name="Rivas-Marin E."/>
            <person name="Kohn T."/>
            <person name="Peeters S.H."/>
            <person name="Heuer A."/>
            <person name="Rast P."/>
            <person name="Oberbeckmann S."/>
            <person name="Bunk B."/>
            <person name="Jeske O."/>
            <person name="Meyerdierks A."/>
            <person name="Storesund J.E."/>
            <person name="Kallscheuer N."/>
            <person name="Luecker S."/>
            <person name="Lage O.M."/>
            <person name="Pohl T."/>
            <person name="Merkel B.J."/>
            <person name="Hornburger P."/>
            <person name="Mueller R.-W."/>
            <person name="Bruemmer F."/>
            <person name="Labrenz M."/>
            <person name="Spormann A.M."/>
            <person name="Op den Camp H."/>
            <person name="Overmann J."/>
            <person name="Amann R."/>
            <person name="Jetten M.S.M."/>
            <person name="Mascher T."/>
            <person name="Medema M.H."/>
            <person name="Devos D.P."/>
            <person name="Kaster A.-K."/>
            <person name="Ovreas L."/>
            <person name="Rohde M."/>
            <person name="Galperin M.Y."/>
            <person name="Jogler C."/>
        </authorList>
    </citation>
    <scope>NUCLEOTIDE SEQUENCE [LARGE SCALE GENOMIC DNA]</scope>
    <source>
        <strain evidence="2 3">Pla175</strain>
    </source>
</reference>
<dbReference type="KEGG" id="pnd:Pla175_47350"/>
<dbReference type="AlphaFoldDB" id="A0A518DIM4"/>
<feature type="compositionally biased region" description="Basic and acidic residues" evidence="1">
    <location>
        <begin position="226"/>
        <end position="239"/>
    </location>
</feature>
<evidence type="ECO:0000313" key="3">
    <source>
        <dbReference type="Proteomes" id="UP000317429"/>
    </source>
</evidence>
<keyword evidence="3" id="KW-1185">Reference proteome</keyword>
<evidence type="ECO:0000313" key="2">
    <source>
        <dbReference type="EMBL" id="QDU91314.1"/>
    </source>
</evidence>
<gene>
    <name evidence="2" type="ORF">Pla175_47350</name>
</gene>
<organism evidence="2 3">
    <name type="scientific">Pirellulimonas nuda</name>
    <dbReference type="NCBI Taxonomy" id="2528009"/>
    <lineage>
        <taxon>Bacteria</taxon>
        <taxon>Pseudomonadati</taxon>
        <taxon>Planctomycetota</taxon>
        <taxon>Planctomycetia</taxon>
        <taxon>Pirellulales</taxon>
        <taxon>Lacipirellulaceae</taxon>
        <taxon>Pirellulimonas</taxon>
    </lineage>
</organism>
<accession>A0A518DIM4</accession>
<feature type="region of interest" description="Disordered" evidence="1">
    <location>
        <begin position="125"/>
        <end position="239"/>
    </location>
</feature>
<dbReference type="EMBL" id="CP036291">
    <property type="protein sequence ID" value="QDU91314.1"/>
    <property type="molecule type" value="Genomic_DNA"/>
</dbReference>
<sequence length="395" mass="42066">MPWRGAVRGGEPIWLPAGLLAVLLTLTMALSAFGAEPASNASTLTWRPARNTPRAPRPFVATPAMTSIQSAPVNPLRATTHYDSSVRTVAYGDDPFGPTLGPAQPGSARLQSVIVHRPGAPVRLAQLDSNERYGADDLRDEVESPFGDGFDELPAPEPMPIDPSPLDDQPDGPSGLQPPREVPNRPGDLAPPRNPQPTPPSVLNPPRETSPSDGSRPNGAGQDAADAARQKGREKDLLDSQRSCVEELAALKANRIDSVSLAIGVSGEAGKDFPYNCSVDDGTPFAGRCWPSVTYMWKASALCHKPLFFEDVALERYGHSHGPFLQPLVSGAHFFGRLPALPYCMGLTPPNECMYTLGYYRPGSCAPYLVGGMPFTWRAAAFQAGAVVGVSAIIP</sequence>